<dbReference type="InterPro" id="IPR012675">
    <property type="entry name" value="Beta-grasp_dom_sf"/>
</dbReference>
<comment type="cofactor">
    <cofactor evidence="1">
        <name>Mg(2+)</name>
        <dbReference type="ChEBI" id="CHEBI:18420"/>
    </cofactor>
</comment>
<dbReference type="NCBIfam" id="TIGR00092">
    <property type="entry name" value="redox-regulated ATPase YchF"/>
    <property type="match status" value="1"/>
</dbReference>
<feature type="coiled-coil region" evidence="6">
    <location>
        <begin position="133"/>
        <end position="160"/>
    </location>
</feature>
<dbReference type="GO" id="GO:0005737">
    <property type="term" value="C:cytoplasm"/>
    <property type="evidence" value="ECO:0007669"/>
    <property type="project" value="TreeGrafter"/>
</dbReference>
<dbReference type="AlphaFoldDB" id="A0A196SAP6"/>
<dbReference type="Gene3D" id="3.40.50.300">
    <property type="entry name" value="P-loop containing nucleotide triphosphate hydrolases"/>
    <property type="match status" value="1"/>
</dbReference>
<dbReference type="CDD" id="cd01900">
    <property type="entry name" value="YchF"/>
    <property type="match status" value="1"/>
</dbReference>
<dbReference type="PANTHER" id="PTHR23305:SF18">
    <property type="entry name" value="OBG-TYPE G DOMAIN-CONTAINING PROTEIN"/>
    <property type="match status" value="1"/>
</dbReference>
<sequence length="367" mass="41178">MFRPVGIVGLPNVGKSTLFNALTKSELAEMANYPFCTINPNKADILVSIPDPRLDKLASICHSEKTVYDEMQFIDVAGLIKGAHNGEGLGNQFLSTIRQVSVILHVVRCFDNTDILHVNNKIDPINDIETIKMELQLADLSQLQKQREKLLTKVRSTANSPLKPTLQMIERCIDCINNDKSPSTIPWTKDEMPLFKSLQLLSAIPVVYILNTSNEEAAKGNHYTKEVAAYLNTPNYVVMSAALEQESILFDDDMSQKEYLEQYGVKESALNRVVTACSQLLGLNTFYTVGTNEARAWHTEKGSTVQQAGGQIHSDFVTKFIKAEVMHYNDYVELGGEENVKKAGKLYVEGPSYVCQNYDILYYHIRK</sequence>
<evidence type="ECO:0000313" key="9">
    <source>
        <dbReference type="Proteomes" id="UP000078348"/>
    </source>
</evidence>
<dbReference type="FunFam" id="3.10.20.30:FF:000029">
    <property type="entry name" value="Obg-like ATPase 1"/>
    <property type="match status" value="1"/>
</dbReference>
<evidence type="ECO:0000256" key="4">
    <source>
        <dbReference type="ARBA" id="ARBA00022840"/>
    </source>
</evidence>
<dbReference type="InterPro" id="IPR027417">
    <property type="entry name" value="P-loop_NTPase"/>
</dbReference>
<dbReference type="Gene3D" id="3.10.20.30">
    <property type="match status" value="1"/>
</dbReference>
<evidence type="ECO:0000256" key="3">
    <source>
        <dbReference type="ARBA" id="ARBA00022741"/>
    </source>
</evidence>
<name>A0A196SAP6_BLAHN</name>
<evidence type="ECO:0000256" key="6">
    <source>
        <dbReference type="SAM" id="Coils"/>
    </source>
</evidence>
<dbReference type="InterPro" id="IPR004396">
    <property type="entry name" value="ATPase_YchF/OLA1"/>
</dbReference>
<keyword evidence="4" id="KW-0067">ATP-binding</keyword>
<dbReference type="Pfam" id="PF01926">
    <property type="entry name" value="MMR_HSR1"/>
    <property type="match status" value="1"/>
</dbReference>
<keyword evidence="6" id="KW-0175">Coiled coil</keyword>
<dbReference type="Gene3D" id="1.10.150.300">
    <property type="entry name" value="TGS-like domain"/>
    <property type="match status" value="1"/>
</dbReference>
<evidence type="ECO:0000256" key="2">
    <source>
        <dbReference type="ARBA" id="ARBA00022723"/>
    </source>
</evidence>
<feature type="domain" description="OBG-type G" evidence="7">
    <location>
        <begin position="3"/>
        <end position="259"/>
    </location>
</feature>
<dbReference type="OrthoDB" id="424823at2759"/>
<dbReference type="InterPro" id="IPR023192">
    <property type="entry name" value="TGS-like_dom_sf"/>
</dbReference>
<dbReference type="Pfam" id="PF06071">
    <property type="entry name" value="YchF-GTPase_C"/>
    <property type="match status" value="1"/>
</dbReference>
<dbReference type="GO" id="GO:0016887">
    <property type="term" value="F:ATP hydrolysis activity"/>
    <property type="evidence" value="ECO:0007669"/>
    <property type="project" value="InterPro"/>
</dbReference>
<dbReference type="PIRSF" id="PIRSF006641">
    <property type="entry name" value="CHP00092"/>
    <property type="match status" value="1"/>
</dbReference>
<dbReference type="InterPro" id="IPR041706">
    <property type="entry name" value="YchF_N"/>
</dbReference>
<evidence type="ECO:0000313" key="8">
    <source>
        <dbReference type="EMBL" id="OAO14125.1"/>
    </source>
</evidence>
<dbReference type="PROSITE" id="PS51710">
    <property type="entry name" value="G_OBG"/>
    <property type="match status" value="1"/>
</dbReference>
<dbReference type="SUPFAM" id="SSF52540">
    <property type="entry name" value="P-loop containing nucleoside triphosphate hydrolases"/>
    <property type="match status" value="1"/>
</dbReference>
<comment type="caution">
    <text evidence="8">The sequence shown here is derived from an EMBL/GenBank/DDBJ whole genome shotgun (WGS) entry which is preliminary data.</text>
</comment>
<dbReference type="PANTHER" id="PTHR23305">
    <property type="entry name" value="OBG GTPASE FAMILY"/>
    <property type="match status" value="1"/>
</dbReference>
<dbReference type="Proteomes" id="UP000078348">
    <property type="component" value="Unassembled WGS sequence"/>
</dbReference>
<dbReference type="PRINTS" id="PR00326">
    <property type="entry name" value="GTP1OBG"/>
</dbReference>
<proteinExistence type="predicted"/>
<dbReference type="InterPro" id="IPR013029">
    <property type="entry name" value="YchF_C"/>
</dbReference>
<gene>
    <name evidence="8" type="ORF">AV274_4192</name>
</gene>
<evidence type="ECO:0000259" key="7">
    <source>
        <dbReference type="PROSITE" id="PS51710"/>
    </source>
</evidence>
<dbReference type="InterPro" id="IPR012676">
    <property type="entry name" value="TGS-like"/>
</dbReference>
<dbReference type="GO" id="GO:0046872">
    <property type="term" value="F:metal ion binding"/>
    <property type="evidence" value="ECO:0007669"/>
    <property type="project" value="UniProtKB-KW"/>
</dbReference>
<evidence type="ECO:0000256" key="5">
    <source>
        <dbReference type="ARBA" id="ARBA00022842"/>
    </source>
</evidence>
<dbReference type="EMBL" id="LXWW01000288">
    <property type="protein sequence ID" value="OAO14125.1"/>
    <property type="molecule type" value="Genomic_DNA"/>
</dbReference>
<evidence type="ECO:0000256" key="1">
    <source>
        <dbReference type="ARBA" id="ARBA00001946"/>
    </source>
</evidence>
<dbReference type="InterPro" id="IPR031167">
    <property type="entry name" value="G_OBG"/>
</dbReference>
<dbReference type="STRING" id="478820.A0A196SAP6"/>
<organism evidence="8 9">
    <name type="scientific">Blastocystis sp. subtype 1 (strain ATCC 50177 / NandII)</name>
    <dbReference type="NCBI Taxonomy" id="478820"/>
    <lineage>
        <taxon>Eukaryota</taxon>
        <taxon>Sar</taxon>
        <taxon>Stramenopiles</taxon>
        <taxon>Bigyra</taxon>
        <taxon>Opalozoa</taxon>
        <taxon>Opalinata</taxon>
        <taxon>Blastocystidae</taxon>
        <taxon>Blastocystis</taxon>
    </lineage>
</organism>
<accession>A0A196SAP6</accession>
<keyword evidence="2" id="KW-0479">Metal-binding</keyword>
<keyword evidence="3" id="KW-0547">Nucleotide-binding</keyword>
<dbReference type="InterPro" id="IPR006073">
    <property type="entry name" value="GTP-bd"/>
</dbReference>
<dbReference type="SUPFAM" id="SSF81271">
    <property type="entry name" value="TGS-like"/>
    <property type="match status" value="1"/>
</dbReference>
<dbReference type="FunFam" id="1.10.150.300:FF:000001">
    <property type="entry name" value="Ribosome-binding ATPase YchF"/>
    <property type="match status" value="1"/>
</dbReference>
<keyword evidence="5" id="KW-0460">Magnesium</keyword>
<dbReference type="GO" id="GO:0005524">
    <property type="term" value="F:ATP binding"/>
    <property type="evidence" value="ECO:0007669"/>
    <property type="project" value="UniProtKB-KW"/>
</dbReference>
<dbReference type="GO" id="GO:0005525">
    <property type="term" value="F:GTP binding"/>
    <property type="evidence" value="ECO:0007669"/>
    <property type="project" value="InterPro"/>
</dbReference>
<protein>
    <submittedName>
        <fullName evidence="8">GTP-dependent nucleic acid-binding protein</fullName>
    </submittedName>
</protein>
<keyword evidence="9" id="KW-1185">Reference proteome</keyword>
<reference evidence="8 9" key="1">
    <citation type="submission" date="2016-05" db="EMBL/GenBank/DDBJ databases">
        <title>Nuclear genome of Blastocystis sp. subtype 1 NandII.</title>
        <authorList>
            <person name="Gentekaki E."/>
            <person name="Curtis B."/>
            <person name="Stairs C."/>
            <person name="Eme L."/>
            <person name="Herman E."/>
            <person name="Klimes V."/>
            <person name="Arias M.C."/>
            <person name="Elias M."/>
            <person name="Hilliou F."/>
            <person name="Klute M."/>
            <person name="Malik S.-B."/>
            <person name="Pightling A."/>
            <person name="Rachubinski R."/>
            <person name="Salas D."/>
            <person name="Schlacht A."/>
            <person name="Suga H."/>
            <person name="Archibald J."/>
            <person name="Ball S.G."/>
            <person name="Clark G."/>
            <person name="Dacks J."/>
            <person name="Van Der Giezen M."/>
            <person name="Tsaousis A."/>
            <person name="Roger A."/>
        </authorList>
    </citation>
    <scope>NUCLEOTIDE SEQUENCE [LARGE SCALE GENOMIC DNA]</scope>
    <source>
        <strain evidence="9">ATCC 50177 / NandII</strain>
    </source>
</reference>